<organism evidence="1 2">
    <name type="scientific">Apiospora marii</name>
    <dbReference type="NCBI Taxonomy" id="335849"/>
    <lineage>
        <taxon>Eukaryota</taxon>
        <taxon>Fungi</taxon>
        <taxon>Dikarya</taxon>
        <taxon>Ascomycota</taxon>
        <taxon>Pezizomycotina</taxon>
        <taxon>Sordariomycetes</taxon>
        <taxon>Xylariomycetidae</taxon>
        <taxon>Amphisphaeriales</taxon>
        <taxon>Apiosporaceae</taxon>
        <taxon>Apiospora</taxon>
    </lineage>
</organism>
<accession>A0ABR1SGX6</accession>
<evidence type="ECO:0000313" key="2">
    <source>
        <dbReference type="Proteomes" id="UP001396898"/>
    </source>
</evidence>
<proteinExistence type="predicted"/>
<dbReference type="Proteomes" id="UP001396898">
    <property type="component" value="Unassembled WGS sequence"/>
</dbReference>
<reference evidence="1 2" key="1">
    <citation type="submission" date="2023-01" db="EMBL/GenBank/DDBJ databases">
        <title>Analysis of 21 Apiospora genomes using comparative genomics revels a genus with tremendous synthesis potential of carbohydrate active enzymes and secondary metabolites.</title>
        <authorList>
            <person name="Sorensen T."/>
        </authorList>
    </citation>
    <scope>NUCLEOTIDE SEQUENCE [LARGE SCALE GENOMIC DNA]</scope>
    <source>
        <strain evidence="1 2">CBS 20057</strain>
    </source>
</reference>
<keyword evidence="2" id="KW-1185">Reference proteome</keyword>
<protein>
    <submittedName>
        <fullName evidence="1">Uncharacterized protein</fullName>
    </submittedName>
</protein>
<comment type="caution">
    <text evidence="1">The sequence shown here is derived from an EMBL/GenBank/DDBJ whole genome shotgun (WGS) entry which is preliminary data.</text>
</comment>
<gene>
    <name evidence="1" type="ORF">PG991_002954</name>
</gene>
<name>A0ABR1SGX6_9PEZI</name>
<dbReference type="EMBL" id="JAQQWI010000006">
    <property type="protein sequence ID" value="KAK8033556.1"/>
    <property type="molecule type" value="Genomic_DNA"/>
</dbReference>
<sequence>MSTTSLDTPGTSTGFSRNVQTECTTAEIRARLEAVPGVVYTEPVITACIPNPNLGNPSIAACSGGNLVSALQNGDVDNSTPLVTKGKGSKLVSLIPALAFESSTRCRTRTRERQWIFIQKQTTTRAMRAPTRWVSVKALGTPPI</sequence>
<evidence type="ECO:0000313" key="1">
    <source>
        <dbReference type="EMBL" id="KAK8033556.1"/>
    </source>
</evidence>